<name>A0A1D3D107_9EIME</name>
<comment type="caution">
    <text evidence="1">The sequence shown here is derived from an EMBL/GenBank/DDBJ whole genome shotgun (WGS) entry which is preliminary data.</text>
</comment>
<reference evidence="1 2" key="1">
    <citation type="journal article" date="2016" name="BMC Genomics">
        <title>Comparative genomics reveals Cyclospora cayetanensis possesses coccidia-like metabolism and invasion components but unique surface antigens.</title>
        <authorList>
            <person name="Liu S."/>
            <person name="Wang L."/>
            <person name="Zheng H."/>
            <person name="Xu Z."/>
            <person name="Roellig D.M."/>
            <person name="Li N."/>
            <person name="Frace M.A."/>
            <person name="Tang K."/>
            <person name="Arrowood M.J."/>
            <person name="Moss D.M."/>
            <person name="Zhang L."/>
            <person name="Feng Y."/>
            <person name="Xiao L."/>
        </authorList>
    </citation>
    <scope>NUCLEOTIDE SEQUENCE [LARGE SCALE GENOMIC DNA]</scope>
    <source>
        <strain evidence="1 2">CHN_HEN01</strain>
    </source>
</reference>
<sequence length="93" mass="10459">MLRREHQLAAAVGSPLQWQREALQKNQPPLSLTKDEQLACFSRASFTQQSLDGSDLLQNLVSNFHIEEQREAFAKLSLEGWGHAEGRRATGNL</sequence>
<dbReference type="EMBL" id="JROU02001200">
    <property type="protein sequence ID" value="OEH77125.1"/>
    <property type="molecule type" value="Genomic_DNA"/>
</dbReference>
<dbReference type="VEuPathDB" id="ToxoDB:cyc_01269"/>
<keyword evidence="2" id="KW-1185">Reference proteome</keyword>
<evidence type="ECO:0000313" key="2">
    <source>
        <dbReference type="Proteomes" id="UP000095192"/>
    </source>
</evidence>
<protein>
    <submittedName>
        <fullName evidence="1">Uncharacterized protein</fullName>
    </submittedName>
</protein>
<proteinExistence type="predicted"/>
<gene>
    <name evidence="1" type="ORF">cyc_01269</name>
</gene>
<dbReference type="Proteomes" id="UP000095192">
    <property type="component" value="Unassembled WGS sequence"/>
</dbReference>
<dbReference type="AlphaFoldDB" id="A0A1D3D107"/>
<organism evidence="1 2">
    <name type="scientific">Cyclospora cayetanensis</name>
    <dbReference type="NCBI Taxonomy" id="88456"/>
    <lineage>
        <taxon>Eukaryota</taxon>
        <taxon>Sar</taxon>
        <taxon>Alveolata</taxon>
        <taxon>Apicomplexa</taxon>
        <taxon>Conoidasida</taxon>
        <taxon>Coccidia</taxon>
        <taxon>Eucoccidiorida</taxon>
        <taxon>Eimeriorina</taxon>
        <taxon>Eimeriidae</taxon>
        <taxon>Cyclospora</taxon>
    </lineage>
</organism>
<accession>A0A1D3D107</accession>
<dbReference type="InParanoid" id="A0A1D3D107"/>
<evidence type="ECO:0000313" key="1">
    <source>
        <dbReference type="EMBL" id="OEH77125.1"/>
    </source>
</evidence>